<dbReference type="InterPro" id="IPR003439">
    <property type="entry name" value="ABC_transporter-like_ATP-bd"/>
</dbReference>
<evidence type="ECO:0000256" key="4">
    <source>
        <dbReference type="ARBA" id="ARBA00022840"/>
    </source>
</evidence>
<name>A0A395V8D8_9FIRM</name>
<evidence type="ECO:0000256" key="3">
    <source>
        <dbReference type="ARBA" id="ARBA00022741"/>
    </source>
</evidence>
<proteinExistence type="inferred from homology"/>
<dbReference type="SUPFAM" id="SSF52540">
    <property type="entry name" value="P-loop containing nucleoside triphosphate hydrolases"/>
    <property type="match status" value="1"/>
</dbReference>
<evidence type="ECO:0000259" key="5">
    <source>
        <dbReference type="PROSITE" id="PS50893"/>
    </source>
</evidence>
<evidence type="ECO:0000313" key="7">
    <source>
        <dbReference type="Proteomes" id="UP000266172"/>
    </source>
</evidence>
<evidence type="ECO:0000256" key="1">
    <source>
        <dbReference type="ARBA" id="ARBA00005417"/>
    </source>
</evidence>
<keyword evidence="3" id="KW-0547">Nucleotide-binding</keyword>
<comment type="caution">
    <text evidence="6">The sequence shown here is derived from an EMBL/GenBank/DDBJ whole genome shotgun (WGS) entry which is preliminary data.</text>
</comment>
<keyword evidence="4 6" id="KW-0067">ATP-binding</keyword>
<dbReference type="InterPro" id="IPR050763">
    <property type="entry name" value="ABC_transporter_ATP-binding"/>
</dbReference>
<dbReference type="PANTHER" id="PTHR42711:SF5">
    <property type="entry name" value="ABC TRANSPORTER ATP-BINDING PROTEIN NATA"/>
    <property type="match status" value="1"/>
</dbReference>
<dbReference type="InterPro" id="IPR003593">
    <property type="entry name" value="AAA+_ATPase"/>
</dbReference>
<gene>
    <name evidence="6" type="ORF">DWX93_09765</name>
</gene>
<reference evidence="6 7" key="1">
    <citation type="submission" date="2018-08" db="EMBL/GenBank/DDBJ databases">
        <title>A genome reference for cultivated species of the human gut microbiota.</title>
        <authorList>
            <person name="Zou Y."/>
            <person name="Xue W."/>
            <person name="Luo G."/>
        </authorList>
    </citation>
    <scope>NUCLEOTIDE SEQUENCE [LARGE SCALE GENOMIC DNA]</scope>
    <source>
        <strain evidence="6 7">AF22-12AC</strain>
    </source>
</reference>
<dbReference type="EMBL" id="QRVL01000007">
    <property type="protein sequence ID" value="RGS40397.1"/>
    <property type="molecule type" value="Genomic_DNA"/>
</dbReference>
<dbReference type="AlphaFoldDB" id="A0A395V8D8"/>
<evidence type="ECO:0000256" key="2">
    <source>
        <dbReference type="ARBA" id="ARBA00022448"/>
    </source>
</evidence>
<dbReference type="PROSITE" id="PS50893">
    <property type="entry name" value="ABC_TRANSPORTER_2"/>
    <property type="match status" value="1"/>
</dbReference>
<organism evidence="6 7">
    <name type="scientific">Roseburia hominis</name>
    <dbReference type="NCBI Taxonomy" id="301301"/>
    <lineage>
        <taxon>Bacteria</taxon>
        <taxon>Bacillati</taxon>
        <taxon>Bacillota</taxon>
        <taxon>Clostridia</taxon>
        <taxon>Lachnospirales</taxon>
        <taxon>Lachnospiraceae</taxon>
        <taxon>Roseburia</taxon>
    </lineage>
</organism>
<feature type="domain" description="ABC transporter" evidence="5">
    <location>
        <begin position="35"/>
        <end position="259"/>
    </location>
</feature>
<keyword evidence="2" id="KW-0813">Transport</keyword>
<dbReference type="GO" id="GO:0005524">
    <property type="term" value="F:ATP binding"/>
    <property type="evidence" value="ECO:0007669"/>
    <property type="project" value="UniProtKB-KW"/>
</dbReference>
<dbReference type="GO" id="GO:0016887">
    <property type="term" value="F:ATP hydrolysis activity"/>
    <property type="evidence" value="ECO:0007669"/>
    <property type="project" value="InterPro"/>
</dbReference>
<protein>
    <submittedName>
        <fullName evidence="6">ATP-binding cassette domain-containing protein</fullName>
    </submittedName>
</protein>
<dbReference type="Pfam" id="PF00005">
    <property type="entry name" value="ABC_tran"/>
    <property type="match status" value="1"/>
</dbReference>
<dbReference type="Gene3D" id="3.40.50.300">
    <property type="entry name" value="P-loop containing nucleotide triphosphate hydrolases"/>
    <property type="match status" value="1"/>
</dbReference>
<dbReference type="Proteomes" id="UP000266172">
    <property type="component" value="Unassembled WGS sequence"/>
</dbReference>
<dbReference type="InterPro" id="IPR027417">
    <property type="entry name" value="P-loop_NTPase"/>
</dbReference>
<comment type="similarity">
    <text evidence="1">Belongs to the ABC transporter superfamily.</text>
</comment>
<dbReference type="SMART" id="SM00382">
    <property type="entry name" value="AAA"/>
    <property type="match status" value="1"/>
</dbReference>
<accession>A0A395V8D8</accession>
<dbReference type="PANTHER" id="PTHR42711">
    <property type="entry name" value="ABC TRANSPORTER ATP-BINDING PROTEIN"/>
    <property type="match status" value="1"/>
</dbReference>
<sequence length="265" mass="30011">MYAEEKVSMEQRRTGILACVERIYGQSVREEHNLIKVEHVKKSFKEKEVLKDITFEFLPDRVYVIIAPNGTGKTTFINTLCGFMLPDEGTISFSDGMDEQGFDVILSGERNLYVKNTVYENLIYFSMLKGMSKSTADAAIDREKEKFPIYEMVKNKLVETLSYGQKRIVSLMSAVVTGAKCVVIDEATDGLDIDNRKLVADTIRSVRDGRSIIVIAHDFSFASDVADTLIFLKDGRFAEVVENGREEEIGQIYKKLYHGEERADV</sequence>
<evidence type="ECO:0000313" key="6">
    <source>
        <dbReference type="EMBL" id="RGS40397.1"/>
    </source>
</evidence>